<evidence type="ECO:0000313" key="10">
    <source>
        <dbReference type="Proteomes" id="UP000029989"/>
    </source>
</evidence>
<dbReference type="GO" id="GO:0008233">
    <property type="term" value="F:peptidase activity"/>
    <property type="evidence" value="ECO:0007669"/>
    <property type="project" value="UniProtKB-KW"/>
</dbReference>
<evidence type="ECO:0000256" key="5">
    <source>
        <dbReference type="ARBA" id="ARBA00023124"/>
    </source>
</evidence>
<dbReference type="InterPro" id="IPR003738">
    <property type="entry name" value="SRAP"/>
</dbReference>
<evidence type="ECO:0000256" key="8">
    <source>
        <dbReference type="RuleBase" id="RU364100"/>
    </source>
</evidence>
<dbReference type="RefSeq" id="WP_036206878.1">
    <property type="nucleotide sequence ID" value="NZ_AVPT01000002.1"/>
</dbReference>
<dbReference type="OrthoDB" id="107650at2"/>
<comment type="similarity">
    <text evidence="1 8">Belongs to the SOS response-associated peptidase family.</text>
</comment>
<dbReference type="GO" id="GO:0006508">
    <property type="term" value="P:proteolysis"/>
    <property type="evidence" value="ECO:0007669"/>
    <property type="project" value="UniProtKB-KW"/>
</dbReference>
<keyword evidence="2 8" id="KW-0645">Protease</keyword>
<evidence type="ECO:0000256" key="2">
    <source>
        <dbReference type="ARBA" id="ARBA00022670"/>
    </source>
</evidence>
<name>A0A0A0F7Y2_9GAMM</name>
<keyword evidence="4 8" id="KW-0378">Hydrolase</keyword>
<accession>A0A0A0F7Y2</accession>
<sequence>MCYSAEAWTLLRDFIQETGAEIDMKSFWELYLGRDEAYRIRNKMTDGHKIPKGLDLNFLHPKSDLEQKIHDLIAEWNGRKVSESEQELFKQVKRLADAERKLAVKETKAALNDQRIAGNKIKQLKRWIADAKRTSVEPTKDNRIFPDWYAPVLMMEQGKRVVRPMRYHCRPCGMDPSTDRTKTGQVSGKYNARRDNLTKFWRNQFGHNHCLMLAETFYENVDDGKGGSKEIQFRPRTGETMYVACLYSHWTDPKGKLPDLWSFAAITDEPEEEVAAAGHDRTIINIKPEHMDAWLNPDPDNLDALFAIFDDKQHPYYEVIKQAA</sequence>
<evidence type="ECO:0000256" key="1">
    <source>
        <dbReference type="ARBA" id="ARBA00008136"/>
    </source>
</evidence>
<dbReference type="EMBL" id="AVPT01000002">
    <property type="protein sequence ID" value="KGM57472.1"/>
    <property type="molecule type" value="Genomic_DNA"/>
</dbReference>
<gene>
    <name evidence="9" type="ORF">N799_05215</name>
</gene>
<dbReference type="EC" id="3.4.-.-" evidence="8"/>
<dbReference type="GO" id="GO:0003697">
    <property type="term" value="F:single-stranded DNA binding"/>
    <property type="evidence" value="ECO:0007669"/>
    <property type="project" value="InterPro"/>
</dbReference>
<keyword evidence="10" id="KW-1185">Reference proteome</keyword>
<keyword evidence="3" id="KW-0227">DNA damage</keyword>
<evidence type="ECO:0000256" key="7">
    <source>
        <dbReference type="ARBA" id="ARBA00023239"/>
    </source>
</evidence>
<keyword evidence="5" id="KW-0190">Covalent protein-DNA linkage</keyword>
<keyword evidence="7" id="KW-0456">Lyase</keyword>
<dbReference type="GO" id="GO:0106300">
    <property type="term" value="P:protein-DNA covalent cross-linking repair"/>
    <property type="evidence" value="ECO:0007669"/>
    <property type="project" value="InterPro"/>
</dbReference>
<dbReference type="GO" id="GO:0016829">
    <property type="term" value="F:lyase activity"/>
    <property type="evidence" value="ECO:0007669"/>
    <property type="project" value="UniProtKB-KW"/>
</dbReference>
<dbReference type="Proteomes" id="UP000029989">
    <property type="component" value="Unassembled WGS sequence"/>
</dbReference>
<evidence type="ECO:0000256" key="6">
    <source>
        <dbReference type="ARBA" id="ARBA00023125"/>
    </source>
</evidence>
<dbReference type="Gene3D" id="3.90.1680.10">
    <property type="entry name" value="SOS response associated peptidase-like"/>
    <property type="match status" value="1"/>
</dbReference>
<evidence type="ECO:0000256" key="3">
    <source>
        <dbReference type="ARBA" id="ARBA00022763"/>
    </source>
</evidence>
<proteinExistence type="inferred from homology"/>
<comment type="caution">
    <text evidence="9">The sequence shown here is derived from an EMBL/GenBank/DDBJ whole genome shotgun (WGS) entry which is preliminary data.</text>
</comment>
<dbReference type="InterPro" id="IPR036590">
    <property type="entry name" value="SRAP-like"/>
</dbReference>
<evidence type="ECO:0000256" key="4">
    <source>
        <dbReference type="ARBA" id="ARBA00022801"/>
    </source>
</evidence>
<keyword evidence="6" id="KW-0238">DNA-binding</keyword>
<dbReference type="AlphaFoldDB" id="A0A0A0F7Y2"/>
<dbReference type="STRING" id="913325.N799_05215"/>
<evidence type="ECO:0000313" key="9">
    <source>
        <dbReference type="EMBL" id="KGM57472.1"/>
    </source>
</evidence>
<organism evidence="9 10">
    <name type="scientific">Lysobacter arseniciresistens ZS79</name>
    <dbReference type="NCBI Taxonomy" id="913325"/>
    <lineage>
        <taxon>Bacteria</taxon>
        <taxon>Pseudomonadati</taxon>
        <taxon>Pseudomonadota</taxon>
        <taxon>Gammaproteobacteria</taxon>
        <taxon>Lysobacterales</taxon>
        <taxon>Lysobacteraceae</taxon>
        <taxon>Novilysobacter</taxon>
    </lineage>
</organism>
<dbReference type="PANTHER" id="PTHR13604">
    <property type="entry name" value="DC12-RELATED"/>
    <property type="match status" value="1"/>
</dbReference>
<reference evidence="9 10" key="1">
    <citation type="journal article" date="2015" name="Stand. Genomic Sci.">
        <title>Genomic information of the arsenic-resistant bacterium Lysobacter arseniciresistens type strain ZS79(T) and comparison of Lysobacter draft genomes.</title>
        <authorList>
            <person name="Liu L."/>
            <person name="Zhang S."/>
            <person name="Luo M."/>
            <person name="Wang G."/>
        </authorList>
    </citation>
    <scope>NUCLEOTIDE SEQUENCE [LARGE SCALE GENOMIC DNA]</scope>
    <source>
        <strain evidence="9 10">ZS79</strain>
    </source>
</reference>
<dbReference type="SUPFAM" id="SSF143081">
    <property type="entry name" value="BB1717-like"/>
    <property type="match status" value="1"/>
</dbReference>
<dbReference type="eggNOG" id="COG2135">
    <property type="taxonomic scope" value="Bacteria"/>
</dbReference>
<dbReference type="Pfam" id="PF02586">
    <property type="entry name" value="SRAP"/>
    <property type="match status" value="1"/>
</dbReference>
<dbReference type="PANTHER" id="PTHR13604:SF0">
    <property type="entry name" value="ABASIC SITE PROCESSING PROTEIN HMCES"/>
    <property type="match status" value="1"/>
</dbReference>
<protein>
    <recommendedName>
        <fullName evidence="8">Abasic site processing protein</fullName>
        <ecNumber evidence="8">3.4.-.-</ecNumber>
    </recommendedName>
</protein>